<evidence type="ECO:0000256" key="2">
    <source>
        <dbReference type="ARBA" id="ARBA00022729"/>
    </source>
</evidence>
<gene>
    <name evidence="5" type="ORF">GCM10022254_00210</name>
</gene>
<dbReference type="Gene3D" id="3.40.50.1820">
    <property type="entry name" value="alpha/beta hydrolase"/>
    <property type="match status" value="1"/>
</dbReference>
<comment type="similarity">
    <text evidence="1">Belongs to the peptidase S33 family.</text>
</comment>
<dbReference type="GO" id="GO:0016787">
    <property type="term" value="F:hydrolase activity"/>
    <property type="evidence" value="ECO:0007669"/>
    <property type="project" value="UniProtKB-KW"/>
</dbReference>
<evidence type="ECO:0000313" key="5">
    <source>
        <dbReference type="EMBL" id="GAA4223309.1"/>
    </source>
</evidence>
<keyword evidence="3 5" id="KW-0378">Hydrolase</keyword>
<dbReference type="Proteomes" id="UP001501710">
    <property type="component" value="Unassembled WGS sequence"/>
</dbReference>
<dbReference type="RefSeq" id="WP_344887513.1">
    <property type="nucleotide sequence ID" value="NZ_BAABAS010000001.1"/>
</dbReference>
<name>A0ABP8BR46_9ACTN</name>
<dbReference type="EMBL" id="BAABAS010000001">
    <property type="protein sequence ID" value="GAA4223309.1"/>
    <property type="molecule type" value="Genomic_DNA"/>
</dbReference>
<comment type="caution">
    <text evidence="5">The sequence shown here is derived from an EMBL/GenBank/DDBJ whole genome shotgun (WGS) entry which is preliminary data.</text>
</comment>
<dbReference type="InterPro" id="IPR029058">
    <property type="entry name" value="AB_hydrolase_fold"/>
</dbReference>
<evidence type="ECO:0000313" key="6">
    <source>
        <dbReference type="Proteomes" id="UP001501710"/>
    </source>
</evidence>
<evidence type="ECO:0000256" key="1">
    <source>
        <dbReference type="ARBA" id="ARBA00010088"/>
    </source>
</evidence>
<dbReference type="PROSITE" id="PS51257">
    <property type="entry name" value="PROKAR_LIPOPROTEIN"/>
    <property type="match status" value="1"/>
</dbReference>
<keyword evidence="6" id="KW-1185">Reference proteome</keyword>
<proteinExistence type="inferred from homology"/>
<dbReference type="PANTHER" id="PTHR43248">
    <property type="entry name" value="2-SUCCINYL-6-HYDROXY-2,4-CYCLOHEXADIENE-1-CARBOXYLATE SYNTHASE"/>
    <property type="match status" value="1"/>
</dbReference>
<protein>
    <submittedName>
        <fullName evidence="5">Alpha/beta hydrolase</fullName>
    </submittedName>
</protein>
<feature type="domain" description="Peptidase S33 tripeptidyl aminopeptidase-like C-terminal" evidence="4">
    <location>
        <begin position="402"/>
        <end position="503"/>
    </location>
</feature>
<dbReference type="InterPro" id="IPR051601">
    <property type="entry name" value="Serine_prot/Carboxylest_S33"/>
</dbReference>
<dbReference type="SUPFAM" id="SSF53474">
    <property type="entry name" value="alpha/beta-Hydrolases"/>
    <property type="match status" value="1"/>
</dbReference>
<dbReference type="PANTHER" id="PTHR43248:SF29">
    <property type="entry name" value="TRIPEPTIDYL AMINOPEPTIDASE"/>
    <property type="match status" value="1"/>
</dbReference>
<organism evidence="5 6">
    <name type="scientific">Actinomadura meridiana</name>
    <dbReference type="NCBI Taxonomy" id="559626"/>
    <lineage>
        <taxon>Bacteria</taxon>
        <taxon>Bacillati</taxon>
        <taxon>Actinomycetota</taxon>
        <taxon>Actinomycetes</taxon>
        <taxon>Streptosporangiales</taxon>
        <taxon>Thermomonosporaceae</taxon>
        <taxon>Actinomadura</taxon>
    </lineage>
</organism>
<accession>A0ABP8BR46</accession>
<sequence length="504" mass="53753">MRGAKFIGVAVVLVLAAATGCNDNDSGGAEAASSARVPAGLESFYNQKPSWKNCGDGFKCATVQVPLDYAEPNGAKVGISAIKLPAQDKSDRIGSLLTNPGGPGGSGVEFVRQAGRAFGNDLRRRFDIVGFDPRGVASSAPVRCNTGPQLDRFFATDTSPDDQRETNALAAESKQFAQNCKTKMSAELPHVSTVDAARDMDVLRAALGDRKLTYYGASYGTYLGAFYAEEFPENVRALVLDGAVDPTMSSTDLLIEQAKGFETGLRAFAEDCVKTGSCRFGDTADAVLVNISSLLAKTDKTPLKSSKDSRKVTESLVVMGIARALYVKEYWPVLRQALTQASQNSDGTMLLNLADEMVERKHDGTYSSQTDANMAINCVDKPSPTNLATYGKAAIKAQKAAPRFGPFVVWGGLPCVYWPVQTKQQPKPITAKGAAPIVVIGTIRDPATPYKWAQGLADQLSSGVLLTFDGDGHTAYLQGNHCITEATNDYLITTDPPKDGTTCR</sequence>
<keyword evidence="2" id="KW-0732">Signal</keyword>
<evidence type="ECO:0000256" key="3">
    <source>
        <dbReference type="ARBA" id="ARBA00022801"/>
    </source>
</evidence>
<dbReference type="Pfam" id="PF08386">
    <property type="entry name" value="Abhydrolase_4"/>
    <property type="match status" value="1"/>
</dbReference>
<reference evidence="6" key="1">
    <citation type="journal article" date="2019" name="Int. J. Syst. Evol. Microbiol.">
        <title>The Global Catalogue of Microorganisms (GCM) 10K type strain sequencing project: providing services to taxonomists for standard genome sequencing and annotation.</title>
        <authorList>
            <consortium name="The Broad Institute Genomics Platform"/>
            <consortium name="The Broad Institute Genome Sequencing Center for Infectious Disease"/>
            <person name="Wu L."/>
            <person name="Ma J."/>
        </authorList>
    </citation>
    <scope>NUCLEOTIDE SEQUENCE [LARGE SCALE GENOMIC DNA]</scope>
    <source>
        <strain evidence="6">JCM 17440</strain>
    </source>
</reference>
<evidence type="ECO:0000259" key="4">
    <source>
        <dbReference type="Pfam" id="PF08386"/>
    </source>
</evidence>
<dbReference type="InterPro" id="IPR013595">
    <property type="entry name" value="Pept_S33_TAP-like_C"/>
</dbReference>